<dbReference type="AlphaFoldDB" id="A0A168FEZ6"/>
<dbReference type="Pfam" id="PF12277">
    <property type="entry name" value="DUF3618"/>
    <property type="match status" value="1"/>
</dbReference>
<gene>
    <name evidence="3" type="ORF">I598_2016</name>
</gene>
<dbReference type="OrthoDB" id="5149587at2"/>
<evidence type="ECO:0008006" key="5">
    <source>
        <dbReference type="Google" id="ProtNLM"/>
    </source>
</evidence>
<name>A0A168FEZ6_9MICO</name>
<feature type="compositionally biased region" description="Pro residues" evidence="1">
    <location>
        <begin position="1"/>
        <end position="18"/>
    </location>
</feature>
<accession>A0A168FEZ6</accession>
<protein>
    <recommendedName>
        <fullName evidence="5">DUF3618 domain-containing protein</fullName>
    </recommendedName>
</protein>
<dbReference type="InterPro" id="IPR022062">
    <property type="entry name" value="DUF3618"/>
</dbReference>
<feature type="transmembrane region" description="Helical" evidence="2">
    <location>
        <begin position="84"/>
        <end position="104"/>
    </location>
</feature>
<evidence type="ECO:0000313" key="3">
    <source>
        <dbReference type="EMBL" id="ANC31559.1"/>
    </source>
</evidence>
<reference evidence="3 4" key="1">
    <citation type="submission" date="2016-01" db="EMBL/GenBank/DDBJ databases">
        <title>Complete genome sequence of a soil Actinobacterium, Isoptericola dokdonensis DS-3.</title>
        <authorList>
            <person name="Kwon S.-K."/>
            <person name="Kim J.F."/>
        </authorList>
    </citation>
    <scope>NUCLEOTIDE SEQUENCE [LARGE SCALE GENOMIC DNA]</scope>
    <source>
        <strain evidence="3 4">DS-3</strain>
    </source>
</reference>
<evidence type="ECO:0000256" key="1">
    <source>
        <dbReference type="SAM" id="MobiDB-lite"/>
    </source>
</evidence>
<evidence type="ECO:0000256" key="2">
    <source>
        <dbReference type="SAM" id="Phobius"/>
    </source>
</evidence>
<keyword evidence="2" id="KW-0812">Transmembrane</keyword>
<dbReference type="RefSeq" id="WP_083973146.1">
    <property type="nucleotide sequence ID" value="NZ_CP014209.1"/>
</dbReference>
<feature type="region of interest" description="Disordered" evidence="1">
    <location>
        <begin position="1"/>
        <end position="25"/>
    </location>
</feature>
<keyword evidence="2" id="KW-1133">Transmembrane helix</keyword>
<evidence type="ECO:0000313" key="4">
    <source>
        <dbReference type="Proteomes" id="UP000076794"/>
    </source>
</evidence>
<dbReference type="PATRIC" id="fig|1300344.3.peg.2023"/>
<proteinExistence type="predicted"/>
<sequence>MSRTTPPPDDLTGPPPTPAELRSEVEHARRELADAIDALTTRVSPSYQASQLARNTRQAAEDVGGLLSGDGLPAHERRARNAKILLGVAAAGVVTVAVLVIKVVRR</sequence>
<dbReference type="Proteomes" id="UP000076794">
    <property type="component" value="Chromosome"/>
</dbReference>
<dbReference type="KEGG" id="ido:I598_2016"/>
<organism evidence="3 4">
    <name type="scientific">Isoptericola dokdonensis DS-3</name>
    <dbReference type="NCBI Taxonomy" id="1300344"/>
    <lineage>
        <taxon>Bacteria</taxon>
        <taxon>Bacillati</taxon>
        <taxon>Actinomycetota</taxon>
        <taxon>Actinomycetes</taxon>
        <taxon>Micrococcales</taxon>
        <taxon>Promicromonosporaceae</taxon>
        <taxon>Isoptericola</taxon>
    </lineage>
</organism>
<keyword evidence="2" id="KW-0472">Membrane</keyword>
<keyword evidence="4" id="KW-1185">Reference proteome</keyword>
<dbReference type="EMBL" id="CP014209">
    <property type="protein sequence ID" value="ANC31559.1"/>
    <property type="molecule type" value="Genomic_DNA"/>
</dbReference>